<dbReference type="AlphaFoldDB" id="W9GG35"/>
<dbReference type="Proteomes" id="UP000019494">
    <property type="component" value="Unassembled WGS sequence"/>
</dbReference>
<gene>
    <name evidence="1" type="ORF">N864_08125</name>
</gene>
<dbReference type="OrthoDB" id="8211253at2"/>
<keyword evidence="2" id="KW-1185">Reference proteome</keyword>
<proteinExistence type="predicted"/>
<sequence>MAQLIMVEGLPGAGKSTTAHLVTEWLVEQGLCVGSFPEGRTDHPVDFEQVAVLADGELDRVIRDFPGVADTMRRAAERSGDGWLIRYGDRPEWSGDLRARLAAFDAYDGEITADRHCAVLRASWEAFGAWASHDVDVYVFECVLIQNPMCALMARFDQPVERISAHVRALVRSVSSLEPVVLYLDPGEPTGALERAAAERPPEWLDAVVQYHCAQGYGLARGLSGFSGYVEFMRERRERELALLPELGIPVIRVDVAAQDWNVVRVSVTGALTTHLSQVSTG</sequence>
<protein>
    <recommendedName>
        <fullName evidence="3">Thymidylate kinase</fullName>
    </recommendedName>
</protein>
<dbReference type="RefSeq" id="WP_034718870.1">
    <property type="nucleotide sequence ID" value="NZ_AWQS01000159.1"/>
</dbReference>
<dbReference type="InterPro" id="IPR027417">
    <property type="entry name" value="P-loop_NTPase"/>
</dbReference>
<evidence type="ECO:0008006" key="3">
    <source>
        <dbReference type="Google" id="ProtNLM"/>
    </source>
</evidence>
<evidence type="ECO:0000313" key="1">
    <source>
        <dbReference type="EMBL" id="EWT04995.1"/>
    </source>
</evidence>
<organism evidence="1 2">
    <name type="scientific">Intrasporangium chromatireducens Q5-1</name>
    <dbReference type="NCBI Taxonomy" id="584657"/>
    <lineage>
        <taxon>Bacteria</taxon>
        <taxon>Bacillati</taxon>
        <taxon>Actinomycetota</taxon>
        <taxon>Actinomycetes</taxon>
        <taxon>Micrococcales</taxon>
        <taxon>Intrasporangiaceae</taxon>
        <taxon>Intrasporangium</taxon>
    </lineage>
</organism>
<dbReference type="EMBL" id="AWQS01000159">
    <property type="protein sequence ID" value="EWT04995.1"/>
    <property type="molecule type" value="Genomic_DNA"/>
</dbReference>
<dbReference type="SUPFAM" id="SSF52540">
    <property type="entry name" value="P-loop containing nucleoside triphosphate hydrolases"/>
    <property type="match status" value="2"/>
</dbReference>
<comment type="caution">
    <text evidence="1">The sequence shown here is derived from an EMBL/GenBank/DDBJ whole genome shotgun (WGS) entry which is preliminary data.</text>
</comment>
<name>W9GG35_9MICO</name>
<reference evidence="2" key="1">
    <citation type="submission" date="2013-08" db="EMBL/GenBank/DDBJ databases">
        <title>Intrasporangium oryzae NRRL B-24470.</title>
        <authorList>
            <person name="Liu H."/>
            <person name="Wang G."/>
        </authorList>
    </citation>
    <scope>NUCLEOTIDE SEQUENCE [LARGE SCALE GENOMIC DNA]</scope>
    <source>
        <strain evidence="2">Q5-1</strain>
    </source>
</reference>
<evidence type="ECO:0000313" key="2">
    <source>
        <dbReference type="Proteomes" id="UP000019494"/>
    </source>
</evidence>
<accession>W9GG35</accession>
<dbReference type="Gene3D" id="3.40.50.300">
    <property type="entry name" value="P-loop containing nucleotide triphosphate hydrolases"/>
    <property type="match status" value="1"/>
</dbReference>